<proteinExistence type="predicted"/>
<evidence type="ECO:0000313" key="4">
    <source>
        <dbReference type="WBParaSite" id="HNAJ_0000085601-mRNA-1"/>
    </source>
</evidence>
<feature type="compositionally biased region" description="Low complexity" evidence="1">
    <location>
        <begin position="101"/>
        <end position="110"/>
    </location>
</feature>
<dbReference type="AlphaFoldDB" id="A0A0R3T1T5"/>
<name>A0A0R3T1T5_RODNA</name>
<keyword evidence="3" id="KW-1185">Reference proteome</keyword>
<feature type="region of interest" description="Disordered" evidence="1">
    <location>
        <begin position="145"/>
        <end position="173"/>
    </location>
</feature>
<protein>
    <submittedName>
        <fullName evidence="4">DNA-directed RNA polymerase III subunit RPC4</fullName>
    </submittedName>
</protein>
<evidence type="ECO:0000313" key="2">
    <source>
        <dbReference type="EMBL" id="VDN96715.1"/>
    </source>
</evidence>
<feature type="region of interest" description="Disordered" evidence="1">
    <location>
        <begin position="1"/>
        <end position="66"/>
    </location>
</feature>
<gene>
    <name evidence="2" type="ORF">HNAJ_LOCUS856</name>
</gene>
<evidence type="ECO:0000256" key="1">
    <source>
        <dbReference type="SAM" id="MobiDB-lite"/>
    </source>
</evidence>
<reference evidence="4" key="1">
    <citation type="submission" date="2017-02" db="UniProtKB">
        <authorList>
            <consortium name="WormBaseParasite"/>
        </authorList>
    </citation>
    <scope>IDENTIFICATION</scope>
</reference>
<dbReference type="EMBL" id="UZAE01000277">
    <property type="protein sequence ID" value="VDN96715.1"/>
    <property type="molecule type" value="Genomic_DNA"/>
</dbReference>
<sequence length="296" mass="32752">MDFQNVINSEGKKVTRKRKFTPNITKALAKKSQASLSNSNDDTRKSQQFSGKSNATRGRINRKALDGDEPRFVQGFSMFESGLGCAERNDRTRFERDSFPSRSSKASSKATAEIPPSTEVQNFDNEYPTLSNIHQVFKHPPNIMPPDPPEISKQFKRDHFPSSAPSSDNQASIHSSTPLVHELFDEQKSNGSIFSLRMPVALDYEGSPIEKFGKVGKIQIFDNGETRLVIGENFFRLTSPGMSSYSSDIVLLEMEEEDASGVNNGGAGVVDLTSIGHIEQFLAAVPDLDQFARLGR</sequence>
<feature type="compositionally biased region" description="Polar residues" evidence="1">
    <location>
        <begin position="163"/>
        <end position="173"/>
    </location>
</feature>
<dbReference type="WBParaSite" id="HNAJ_0000085601-mRNA-1">
    <property type="protein sequence ID" value="HNAJ_0000085601-mRNA-1"/>
    <property type="gene ID" value="HNAJ_0000085601"/>
</dbReference>
<reference evidence="2 3" key="2">
    <citation type="submission" date="2018-11" db="EMBL/GenBank/DDBJ databases">
        <authorList>
            <consortium name="Pathogen Informatics"/>
        </authorList>
    </citation>
    <scope>NUCLEOTIDE SEQUENCE [LARGE SCALE GENOMIC DNA]</scope>
</reference>
<feature type="region of interest" description="Disordered" evidence="1">
    <location>
        <begin position="91"/>
        <end position="124"/>
    </location>
</feature>
<evidence type="ECO:0000313" key="3">
    <source>
        <dbReference type="Proteomes" id="UP000278807"/>
    </source>
</evidence>
<accession>A0A0R3T1T5</accession>
<dbReference type="Proteomes" id="UP000278807">
    <property type="component" value="Unassembled WGS sequence"/>
</dbReference>
<dbReference type="OrthoDB" id="6230972at2759"/>
<organism evidence="4">
    <name type="scientific">Rodentolepis nana</name>
    <name type="common">Dwarf tapeworm</name>
    <name type="synonym">Hymenolepis nana</name>
    <dbReference type="NCBI Taxonomy" id="102285"/>
    <lineage>
        <taxon>Eukaryota</taxon>
        <taxon>Metazoa</taxon>
        <taxon>Spiralia</taxon>
        <taxon>Lophotrochozoa</taxon>
        <taxon>Platyhelminthes</taxon>
        <taxon>Cestoda</taxon>
        <taxon>Eucestoda</taxon>
        <taxon>Cyclophyllidea</taxon>
        <taxon>Hymenolepididae</taxon>
        <taxon>Rodentolepis</taxon>
    </lineage>
</organism>
<feature type="compositionally biased region" description="Polar residues" evidence="1">
    <location>
        <begin position="32"/>
        <end position="56"/>
    </location>
</feature>